<evidence type="ECO:0000313" key="2">
    <source>
        <dbReference type="Proteomes" id="UP000827976"/>
    </source>
</evidence>
<protein>
    <submittedName>
        <fullName evidence="1">Uncharacterized protein</fullName>
    </submittedName>
</protein>
<dbReference type="Proteomes" id="UP000827976">
    <property type="component" value="Chromosome 15"/>
</dbReference>
<organism evidence="1 2">
    <name type="scientific">Dioscorea alata</name>
    <name type="common">Purple yam</name>
    <dbReference type="NCBI Taxonomy" id="55571"/>
    <lineage>
        <taxon>Eukaryota</taxon>
        <taxon>Viridiplantae</taxon>
        <taxon>Streptophyta</taxon>
        <taxon>Embryophyta</taxon>
        <taxon>Tracheophyta</taxon>
        <taxon>Spermatophyta</taxon>
        <taxon>Magnoliopsida</taxon>
        <taxon>Liliopsida</taxon>
        <taxon>Dioscoreales</taxon>
        <taxon>Dioscoreaceae</taxon>
        <taxon>Dioscorea</taxon>
    </lineage>
</organism>
<reference evidence="2" key="1">
    <citation type="journal article" date="2022" name="Nat. Commun.">
        <title>Chromosome evolution and the genetic basis of agronomically important traits in greater yam.</title>
        <authorList>
            <person name="Bredeson J.V."/>
            <person name="Lyons J.B."/>
            <person name="Oniyinde I.O."/>
            <person name="Okereke N.R."/>
            <person name="Kolade O."/>
            <person name="Nnabue I."/>
            <person name="Nwadili C.O."/>
            <person name="Hribova E."/>
            <person name="Parker M."/>
            <person name="Nwogha J."/>
            <person name="Shu S."/>
            <person name="Carlson J."/>
            <person name="Kariba R."/>
            <person name="Muthemba S."/>
            <person name="Knop K."/>
            <person name="Barton G.J."/>
            <person name="Sherwood A.V."/>
            <person name="Lopez-Montes A."/>
            <person name="Asiedu R."/>
            <person name="Jamnadass R."/>
            <person name="Muchugi A."/>
            <person name="Goodstein D."/>
            <person name="Egesi C.N."/>
            <person name="Featherston J."/>
            <person name="Asfaw A."/>
            <person name="Simpson G.G."/>
            <person name="Dolezel J."/>
            <person name="Hendre P.S."/>
            <person name="Van Deynze A."/>
            <person name="Kumar P.L."/>
            <person name="Obidiegwu J.E."/>
            <person name="Bhattacharjee R."/>
            <person name="Rokhsar D.S."/>
        </authorList>
    </citation>
    <scope>NUCLEOTIDE SEQUENCE [LARGE SCALE GENOMIC DNA]</scope>
    <source>
        <strain evidence="2">cv. TDa95/00328</strain>
    </source>
</reference>
<name>A0ACB7UNJ8_DIOAL</name>
<evidence type="ECO:0000313" key="1">
    <source>
        <dbReference type="EMBL" id="KAH7662061.1"/>
    </source>
</evidence>
<proteinExistence type="predicted"/>
<comment type="caution">
    <text evidence="1">The sequence shown here is derived from an EMBL/GenBank/DDBJ whole genome shotgun (WGS) entry which is preliminary data.</text>
</comment>
<accession>A0ACB7UNJ8</accession>
<keyword evidence="2" id="KW-1185">Reference proteome</keyword>
<sequence>MLSLTFKENSREYLMASEESSWAEQWDVHNETTSNDNSGKKKMAGNLKAAASAGLGKAKAVATVGAQKVKTGTNTGIKWIKNQYNKRTSSK</sequence>
<gene>
    <name evidence="1" type="ORF">IHE45_15G106200</name>
</gene>
<dbReference type="EMBL" id="CM037025">
    <property type="protein sequence ID" value="KAH7662061.1"/>
    <property type="molecule type" value="Genomic_DNA"/>
</dbReference>